<accession>A0A6J5LIT7</accession>
<evidence type="ECO:0000313" key="1">
    <source>
        <dbReference type="EMBL" id="CAB4134484.1"/>
    </source>
</evidence>
<sequence length="63" mass="7092">MPAPNEYQDKIITEINLLRNKLAQTMLVPVISPVLEPTLATMYMDANALVDALERLTVTLHQE</sequence>
<organism evidence="1">
    <name type="scientific">uncultured Caudovirales phage</name>
    <dbReference type="NCBI Taxonomy" id="2100421"/>
    <lineage>
        <taxon>Viruses</taxon>
        <taxon>Duplodnaviria</taxon>
        <taxon>Heunggongvirae</taxon>
        <taxon>Uroviricota</taxon>
        <taxon>Caudoviricetes</taxon>
        <taxon>Peduoviridae</taxon>
        <taxon>Maltschvirus</taxon>
        <taxon>Maltschvirus maltsch</taxon>
    </lineage>
</organism>
<reference evidence="1" key="1">
    <citation type="submission" date="2020-04" db="EMBL/GenBank/DDBJ databases">
        <authorList>
            <person name="Chiriac C."/>
            <person name="Salcher M."/>
            <person name="Ghai R."/>
            <person name="Kavagutti S V."/>
        </authorList>
    </citation>
    <scope>NUCLEOTIDE SEQUENCE</scope>
</reference>
<protein>
    <submittedName>
        <fullName evidence="1">Uncharacterized protein</fullName>
    </submittedName>
</protein>
<dbReference type="EMBL" id="LR796284">
    <property type="protein sequence ID" value="CAB4134484.1"/>
    <property type="molecule type" value="Genomic_DNA"/>
</dbReference>
<proteinExistence type="predicted"/>
<name>A0A6J5LIT7_9CAUD</name>
<gene>
    <name evidence="1" type="ORF">UFOVP273_103</name>
</gene>